<dbReference type="GO" id="GO:0005737">
    <property type="term" value="C:cytoplasm"/>
    <property type="evidence" value="ECO:0007669"/>
    <property type="project" value="TreeGrafter"/>
</dbReference>
<dbReference type="Gene3D" id="3.30.70.330">
    <property type="match status" value="1"/>
</dbReference>
<dbReference type="GO" id="GO:0003676">
    <property type="term" value="F:nucleic acid binding"/>
    <property type="evidence" value="ECO:0007669"/>
    <property type="project" value="InterPro"/>
</dbReference>
<comment type="caution">
    <text evidence="3">The sequence shown here is derived from an EMBL/GenBank/DDBJ whole genome shotgun (WGS) entry which is preliminary data.</text>
</comment>
<dbReference type="PANTHER" id="PTHR10300">
    <property type="entry name" value="CALCIPRESSIN"/>
    <property type="match status" value="1"/>
</dbReference>
<dbReference type="Pfam" id="PF04847">
    <property type="entry name" value="Calcipressin"/>
    <property type="match status" value="1"/>
</dbReference>
<gene>
    <name evidence="3" type="ORF">NLI96_g3778</name>
</gene>
<dbReference type="Proteomes" id="UP001212997">
    <property type="component" value="Unassembled WGS sequence"/>
</dbReference>
<dbReference type="SUPFAM" id="SSF54928">
    <property type="entry name" value="RNA-binding domain, RBD"/>
    <property type="match status" value="1"/>
</dbReference>
<evidence type="ECO:0008006" key="5">
    <source>
        <dbReference type="Google" id="ProtNLM"/>
    </source>
</evidence>
<keyword evidence="4" id="KW-1185">Reference proteome</keyword>
<dbReference type="InterPro" id="IPR012677">
    <property type="entry name" value="Nucleotide-bd_a/b_plait_sf"/>
</dbReference>
<organism evidence="3 4">
    <name type="scientific">Meripilus lineatus</name>
    <dbReference type="NCBI Taxonomy" id="2056292"/>
    <lineage>
        <taxon>Eukaryota</taxon>
        <taxon>Fungi</taxon>
        <taxon>Dikarya</taxon>
        <taxon>Basidiomycota</taxon>
        <taxon>Agaricomycotina</taxon>
        <taxon>Agaricomycetes</taxon>
        <taxon>Polyporales</taxon>
        <taxon>Meripilaceae</taxon>
        <taxon>Meripilus</taxon>
    </lineage>
</organism>
<dbReference type="EMBL" id="JANAWD010000102">
    <property type="protein sequence ID" value="KAJ3487080.1"/>
    <property type="molecule type" value="Genomic_DNA"/>
</dbReference>
<dbReference type="AlphaFoldDB" id="A0AAD5V6C1"/>
<dbReference type="InterPro" id="IPR006931">
    <property type="entry name" value="Calcipressin"/>
</dbReference>
<dbReference type="InterPro" id="IPR035979">
    <property type="entry name" value="RBD_domain_sf"/>
</dbReference>
<evidence type="ECO:0000256" key="2">
    <source>
        <dbReference type="SAM" id="MobiDB-lite"/>
    </source>
</evidence>
<protein>
    <recommendedName>
        <fullName evidence="5">Calcipressin</fullName>
    </recommendedName>
</protein>
<evidence type="ECO:0000256" key="1">
    <source>
        <dbReference type="ARBA" id="ARBA00008209"/>
    </source>
</evidence>
<reference evidence="3" key="1">
    <citation type="submission" date="2022-07" db="EMBL/GenBank/DDBJ databases">
        <title>Genome Sequence of Physisporinus lineatus.</title>
        <authorList>
            <person name="Buettner E."/>
        </authorList>
    </citation>
    <scope>NUCLEOTIDE SEQUENCE</scope>
    <source>
        <strain evidence="3">VT162</strain>
    </source>
</reference>
<name>A0AAD5V6C1_9APHY</name>
<dbReference type="PANTHER" id="PTHR10300:SF14">
    <property type="entry name" value="PROTEIN SARAH"/>
    <property type="match status" value="1"/>
</dbReference>
<dbReference type="GO" id="GO:0008597">
    <property type="term" value="F:calcium-dependent protein serine/threonine phosphatase regulator activity"/>
    <property type="evidence" value="ECO:0007669"/>
    <property type="project" value="TreeGrafter"/>
</dbReference>
<accession>A0AAD5V6C1</accession>
<dbReference type="GO" id="GO:0019722">
    <property type="term" value="P:calcium-mediated signaling"/>
    <property type="evidence" value="ECO:0007669"/>
    <property type="project" value="InterPro"/>
</dbReference>
<evidence type="ECO:0000313" key="4">
    <source>
        <dbReference type="Proteomes" id="UP001212997"/>
    </source>
</evidence>
<sequence length="247" mass="27238">MALSISRPSTPPADLEVIEYQEDKETPKTTRTNTLVITSLPPPFFDPPILEALRSHFALFGEIHTWAPISAFARAILVYYLEEPAEIAKEHCDGLVIGPLPGLPETTIRVYRADPTPIDDDDVNQGEGNRYLKPPEHEKNFLISPPGSPPEGWEQIREDPPNPTPIAHDLIHALQKLHLAQQEKGSIEVLIAPEEGPGIGIYVEDCDGAPEIEVSGAEEQEWFYGQPSARPPWRPCPTALPPMIVGA</sequence>
<dbReference type="CDD" id="cd12434">
    <property type="entry name" value="RRM_RCAN_like"/>
    <property type="match status" value="1"/>
</dbReference>
<dbReference type="GO" id="GO:0005634">
    <property type="term" value="C:nucleus"/>
    <property type="evidence" value="ECO:0007669"/>
    <property type="project" value="TreeGrafter"/>
</dbReference>
<proteinExistence type="inferred from homology"/>
<feature type="region of interest" description="Disordered" evidence="2">
    <location>
        <begin position="114"/>
        <end position="163"/>
    </location>
</feature>
<evidence type="ECO:0000313" key="3">
    <source>
        <dbReference type="EMBL" id="KAJ3487080.1"/>
    </source>
</evidence>
<comment type="similarity">
    <text evidence="1">Belongs to the RCAN family.</text>
</comment>